<dbReference type="PANTHER" id="PTHR31391:SF106">
    <property type="entry name" value="B3 DOMAIN-CONTAINING PROTEIN OS01G0723500"/>
    <property type="match status" value="1"/>
</dbReference>
<dbReference type="SUPFAM" id="SSF101936">
    <property type="entry name" value="DNA-binding pseudobarrel domain"/>
    <property type="match status" value="2"/>
</dbReference>
<dbReference type="CDD" id="cd10017">
    <property type="entry name" value="B3_DNA"/>
    <property type="match status" value="2"/>
</dbReference>
<feature type="domain" description="TF-B3" evidence="7">
    <location>
        <begin position="1"/>
        <end position="74"/>
    </location>
</feature>
<keyword evidence="9" id="KW-1185">Reference proteome</keyword>
<feature type="region of interest" description="Disordered" evidence="6">
    <location>
        <begin position="122"/>
        <end position="144"/>
    </location>
</feature>
<proteinExistence type="predicted"/>
<dbReference type="AlphaFoldDB" id="A0A7J0FBV9"/>
<comment type="caution">
    <text evidence="8">The sequence shown here is derived from an EMBL/GenBank/DDBJ whole genome shotgun (WGS) entry which is preliminary data.</text>
</comment>
<reference evidence="8 9" key="1">
    <citation type="submission" date="2019-07" db="EMBL/GenBank/DDBJ databases">
        <title>De Novo Assembly of kiwifruit Actinidia rufa.</title>
        <authorList>
            <person name="Sugita-Konishi S."/>
            <person name="Sato K."/>
            <person name="Mori E."/>
            <person name="Abe Y."/>
            <person name="Kisaki G."/>
            <person name="Hamano K."/>
            <person name="Suezawa K."/>
            <person name="Otani M."/>
            <person name="Fukuda T."/>
            <person name="Manabe T."/>
            <person name="Gomi K."/>
            <person name="Tabuchi M."/>
            <person name="Akimitsu K."/>
            <person name="Kataoka I."/>
        </authorList>
    </citation>
    <scope>NUCLEOTIDE SEQUENCE [LARGE SCALE GENOMIC DNA]</scope>
    <source>
        <strain evidence="9">cv. Fuchu</strain>
    </source>
</reference>
<dbReference type="PANTHER" id="PTHR31391">
    <property type="entry name" value="B3 DOMAIN-CONTAINING PROTEIN OS11G0197600-RELATED"/>
    <property type="match status" value="1"/>
</dbReference>
<dbReference type="GO" id="GO:0005634">
    <property type="term" value="C:nucleus"/>
    <property type="evidence" value="ECO:0007669"/>
    <property type="project" value="UniProtKB-SubCell"/>
</dbReference>
<dbReference type="GO" id="GO:0003677">
    <property type="term" value="F:DNA binding"/>
    <property type="evidence" value="ECO:0007669"/>
    <property type="project" value="UniProtKB-KW"/>
</dbReference>
<dbReference type="SMART" id="SM01019">
    <property type="entry name" value="B3"/>
    <property type="match status" value="2"/>
</dbReference>
<evidence type="ECO:0000256" key="4">
    <source>
        <dbReference type="ARBA" id="ARBA00023163"/>
    </source>
</evidence>
<evidence type="ECO:0000256" key="5">
    <source>
        <dbReference type="ARBA" id="ARBA00023242"/>
    </source>
</evidence>
<keyword evidence="5" id="KW-0539">Nucleus</keyword>
<evidence type="ECO:0000259" key="7">
    <source>
        <dbReference type="PROSITE" id="PS50863"/>
    </source>
</evidence>
<evidence type="ECO:0000256" key="1">
    <source>
        <dbReference type="ARBA" id="ARBA00004123"/>
    </source>
</evidence>
<keyword evidence="4" id="KW-0804">Transcription</keyword>
<evidence type="ECO:0000256" key="2">
    <source>
        <dbReference type="ARBA" id="ARBA00023015"/>
    </source>
</evidence>
<feature type="domain" description="TF-B3" evidence="7">
    <location>
        <begin position="161"/>
        <end position="240"/>
    </location>
</feature>
<sequence length="271" mass="29530">MAHLPKCKVGIVLRNLKGGSWTVNSIPTMKVNISHTLCGGWTAFVRDNNINTGDVCIFELVGKCELRVYILRVGKEGLECQNGEAAVNGLGNGFGAASHKNSERLPKKKRSNARKVHLQLINGGKNKEAGGNRDKANGEPSKNSAFSSLVKACDGKLGKKIPYQFSMAHLPDFKSEIVLRNLRGQRWTVNAVPSTRVQTLHTFCGGWMAFVRGNDIQMGDICIFELIGQCEMRVHISGVGKKGLDYHNGKAASSELTLATSVGNRPLLRDE</sequence>
<dbReference type="Pfam" id="PF02362">
    <property type="entry name" value="B3"/>
    <property type="match status" value="2"/>
</dbReference>
<dbReference type="PROSITE" id="PS50863">
    <property type="entry name" value="B3"/>
    <property type="match status" value="2"/>
</dbReference>
<keyword evidence="3" id="KW-0238">DNA-binding</keyword>
<evidence type="ECO:0000256" key="3">
    <source>
        <dbReference type="ARBA" id="ARBA00023125"/>
    </source>
</evidence>
<protein>
    <recommendedName>
        <fullName evidence="7">TF-B3 domain-containing protein</fullName>
    </recommendedName>
</protein>
<feature type="compositionally biased region" description="Basic and acidic residues" evidence="6">
    <location>
        <begin position="125"/>
        <end position="137"/>
    </location>
</feature>
<dbReference type="InterPro" id="IPR003340">
    <property type="entry name" value="B3_DNA-bd"/>
</dbReference>
<dbReference type="OrthoDB" id="660291at2759"/>
<organism evidence="8 9">
    <name type="scientific">Actinidia rufa</name>
    <dbReference type="NCBI Taxonomy" id="165716"/>
    <lineage>
        <taxon>Eukaryota</taxon>
        <taxon>Viridiplantae</taxon>
        <taxon>Streptophyta</taxon>
        <taxon>Embryophyta</taxon>
        <taxon>Tracheophyta</taxon>
        <taxon>Spermatophyta</taxon>
        <taxon>Magnoliopsida</taxon>
        <taxon>eudicotyledons</taxon>
        <taxon>Gunneridae</taxon>
        <taxon>Pentapetalae</taxon>
        <taxon>asterids</taxon>
        <taxon>Ericales</taxon>
        <taxon>Actinidiaceae</taxon>
        <taxon>Actinidia</taxon>
    </lineage>
</organism>
<dbReference type="Proteomes" id="UP000585474">
    <property type="component" value="Unassembled WGS sequence"/>
</dbReference>
<gene>
    <name evidence="8" type="ORF">Acr_11g0002120</name>
</gene>
<evidence type="ECO:0000256" key="6">
    <source>
        <dbReference type="SAM" id="MobiDB-lite"/>
    </source>
</evidence>
<accession>A0A7J0FBV9</accession>
<dbReference type="InterPro" id="IPR044837">
    <property type="entry name" value="REM16-like"/>
</dbReference>
<evidence type="ECO:0000313" key="8">
    <source>
        <dbReference type="EMBL" id="GFY95906.1"/>
    </source>
</evidence>
<comment type="subcellular location">
    <subcellularLocation>
        <location evidence="1">Nucleus</location>
    </subcellularLocation>
</comment>
<dbReference type="Gene3D" id="2.40.330.10">
    <property type="entry name" value="DNA-binding pseudobarrel domain"/>
    <property type="match status" value="2"/>
</dbReference>
<keyword evidence="2" id="KW-0805">Transcription regulation</keyword>
<name>A0A7J0FBV9_9ERIC</name>
<dbReference type="InterPro" id="IPR015300">
    <property type="entry name" value="DNA-bd_pseudobarrel_sf"/>
</dbReference>
<evidence type="ECO:0000313" key="9">
    <source>
        <dbReference type="Proteomes" id="UP000585474"/>
    </source>
</evidence>
<dbReference type="EMBL" id="BJWL01000011">
    <property type="protein sequence ID" value="GFY95906.1"/>
    <property type="molecule type" value="Genomic_DNA"/>
</dbReference>